<proteinExistence type="predicted"/>
<name>A0A015IWM4_RHIIW</name>
<gene>
    <name evidence="1" type="ORF">RirG_195390</name>
</gene>
<dbReference type="EMBL" id="JEMT01026630">
    <property type="protein sequence ID" value="EXX58715.1"/>
    <property type="molecule type" value="Genomic_DNA"/>
</dbReference>
<reference evidence="1 2" key="1">
    <citation type="submission" date="2014-02" db="EMBL/GenBank/DDBJ databases">
        <title>Single nucleus genome sequencing reveals high similarity among nuclei of an endomycorrhizal fungus.</title>
        <authorList>
            <person name="Lin K."/>
            <person name="Geurts R."/>
            <person name="Zhang Z."/>
            <person name="Limpens E."/>
            <person name="Saunders D.G."/>
            <person name="Mu D."/>
            <person name="Pang E."/>
            <person name="Cao H."/>
            <person name="Cha H."/>
            <person name="Lin T."/>
            <person name="Zhou Q."/>
            <person name="Shang Y."/>
            <person name="Li Y."/>
            <person name="Ivanov S."/>
            <person name="Sharma T."/>
            <person name="Velzen R.V."/>
            <person name="Ruijter N.D."/>
            <person name="Aanen D.K."/>
            <person name="Win J."/>
            <person name="Kamoun S."/>
            <person name="Bisseling T."/>
            <person name="Huang S."/>
        </authorList>
    </citation>
    <scope>NUCLEOTIDE SEQUENCE [LARGE SCALE GENOMIC DNA]</scope>
    <source>
        <strain evidence="2">DAOM197198w</strain>
    </source>
</reference>
<protein>
    <submittedName>
        <fullName evidence="1">Uncharacterized protein</fullName>
    </submittedName>
</protein>
<dbReference type="AlphaFoldDB" id="A0A015IWM4"/>
<sequence>MREFIIGCIIKCSKLQPTFSKSVIKDCESSISFNSKVLILHFALINGRKVLILQLLAPMNLNFSNFVQLSRPSNDTLRKSIYSNSSDVKVSDFFANIAIAEVTLLPEDLNLTFDNSVCDFIKSAKV</sequence>
<evidence type="ECO:0000313" key="2">
    <source>
        <dbReference type="Proteomes" id="UP000022910"/>
    </source>
</evidence>
<dbReference type="Proteomes" id="UP000022910">
    <property type="component" value="Unassembled WGS sequence"/>
</dbReference>
<accession>A0A015IWM4</accession>
<evidence type="ECO:0000313" key="1">
    <source>
        <dbReference type="EMBL" id="EXX58715.1"/>
    </source>
</evidence>
<organism evidence="1 2">
    <name type="scientific">Rhizophagus irregularis (strain DAOM 197198w)</name>
    <name type="common">Glomus intraradices</name>
    <dbReference type="NCBI Taxonomy" id="1432141"/>
    <lineage>
        <taxon>Eukaryota</taxon>
        <taxon>Fungi</taxon>
        <taxon>Fungi incertae sedis</taxon>
        <taxon>Mucoromycota</taxon>
        <taxon>Glomeromycotina</taxon>
        <taxon>Glomeromycetes</taxon>
        <taxon>Glomerales</taxon>
        <taxon>Glomeraceae</taxon>
        <taxon>Rhizophagus</taxon>
    </lineage>
</organism>
<dbReference type="HOGENOM" id="CLU_1982789_0_0_1"/>
<keyword evidence="2" id="KW-1185">Reference proteome</keyword>
<comment type="caution">
    <text evidence="1">The sequence shown here is derived from an EMBL/GenBank/DDBJ whole genome shotgun (WGS) entry which is preliminary data.</text>
</comment>